<evidence type="ECO:0000313" key="2">
    <source>
        <dbReference type="EMBL" id="KAK1738726.1"/>
    </source>
</evidence>
<accession>A0AAD8Y314</accession>
<name>A0AAD8Y314_9STRA</name>
<dbReference type="EMBL" id="JATAAI010000020">
    <property type="protein sequence ID" value="KAK1738726.1"/>
    <property type="molecule type" value="Genomic_DNA"/>
</dbReference>
<reference evidence="2" key="1">
    <citation type="submission" date="2023-06" db="EMBL/GenBank/DDBJ databases">
        <title>Survivors Of The Sea: Transcriptome response of Skeletonema marinoi to long-term dormancy.</title>
        <authorList>
            <person name="Pinder M.I.M."/>
            <person name="Kourtchenko O."/>
            <person name="Robertson E.K."/>
            <person name="Larsson T."/>
            <person name="Maumus F."/>
            <person name="Osuna-Cruz C.M."/>
            <person name="Vancaester E."/>
            <person name="Stenow R."/>
            <person name="Vandepoele K."/>
            <person name="Ploug H."/>
            <person name="Bruchert V."/>
            <person name="Godhe A."/>
            <person name="Topel M."/>
        </authorList>
    </citation>
    <scope>NUCLEOTIDE SEQUENCE</scope>
    <source>
        <strain evidence="2">R05AC</strain>
    </source>
</reference>
<organism evidence="2 3">
    <name type="scientific">Skeletonema marinoi</name>
    <dbReference type="NCBI Taxonomy" id="267567"/>
    <lineage>
        <taxon>Eukaryota</taxon>
        <taxon>Sar</taxon>
        <taxon>Stramenopiles</taxon>
        <taxon>Ochrophyta</taxon>
        <taxon>Bacillariophyta</taxon>
        <taxon>Coscinodiscophyceae</taxon>
        <taxon>Thalassiosirophycidae</taxon>
        <taxon>Thalassiosirales</taxon>
        <taxon>Skeletonemataceae</taxon>
        <taxon>Skeletonema</taxon>
        <taxon>Skeletonema marinoi-dohrnii complex</taxon>
    </lineage>
</organism>
<evidence type="ECO:0000256" key="1">
    <source>
        <dbReference type="SAM" id="MobiDB-lite"/>
    </source>
</evidence>
<dbReference type="AlphaFoldDB" id="A0AAD8Y314"/>
<feature type="compositionally biased region" description="Low complexity" evidence="1">
    <location>
        <begin position="44"/>
        <end position="56"/>
    </location>
</feature>
<sequence>MLKCKLNTSIAKQPTMWTKKTSLAALLISARYGSGVDAQKIRSPKSSKNPSIKSSKAPTSKAGKKVCLEFGFLNDVVGEGSPVAIGADGPNGFLACYPGFPNDLTAPPLASAVCCAELSLCVAGYASSECDPYFECLQDPDNGPVLVGDWWLQRDVNNGEMFFEDDAVCGRINSAALNSRTRFELWNDVHLGMDLGLFKEFSVGYDYRALGGGSGGYLNMYLRVDETSTAYYDCNLVFNIPNAVGTGTLLVTPETVVSSARTFSSGDANGCIAGTTIEDYLAANEDAVMGVGNGELYTFALNTGSTDQDNSGSEICWGDVSIKHVDEAGTVYATTFEFTTLV</sequence>
<protein>
    <submittedName>
        <fullName evidence="2">Uncharacterized protein</fullName>
    </submittedName>
</protein>
<keyword evidence="3" id="KW-1185">Reference proteome</keyword>
<evidence type="ECO:0000313" key="3">
    <source>
        <dbReference type="Proteomes" id="UP001224775"/>
    </source>
</evidence>
<proteinExistence type="predicted"/>
<feature type="region of interest" description="Disordered" evidence="1">
    <location>
        <begin position="39"/>
        <end position="58"/>
    </location>
</feature>
<dbReference type="Proteomes" id="UP001224775">
    <property type="component" value="Unassembled WGS sequence"/>
</dbReference>
<comment type="caution">
    <text evidence="2">The sequence shown here is derived from an EMBL/GenBank/DDBJ whole genome shotgun (WGS) entry which is preliminary data.</text>
</comment>
<gene>
    <name evidence="2" type="ORF">QTG54_010756</name>
</gene>